<evidence type="ECO:0000313" key="6">
    <source>
        <dbReference type="Proteomes" id="UP000298663"/>
    </source>
</evidence>
<name>A0A4U5P226_STECR</name>
<proteinExistence type="predicted"/>
<dbReference type="Pfam" id="PF00076">
    <property type="entry name" value="RRM_1"/>
    <property type="match status" value="1"/>
</dbReference>
<dbReference type="InterPro" id="IPR035979">
    <property type="entry name" value="RBD_domain_sf"/>
</dbReference>
<keyword evidence="2 3" id="KW-0694">RNA-binding</keyword>
<protein>
    <recommendedName>
        <fullName evidence="4">RRM domain-containing protein</fullName>
    </recommendedName>
</protein>
<reference evidence="5 6" key="2">
    <citation type="journal article" date="2019" name="G3 (Bethesda)">
        <title>Hybrid Assembly of the Genome of the Entomopathogenic Nematode Steinernema carpocapsae Identifies the X-Chromosome.</title>
        <authorList>
            <person name="Serra L."/>
            <person name="Macchietto M."/>
            <person name="Macias-Munoz A."/>
            <person name="McGill C.J."/>
            <person name="Rodriguez I.M."/>
            <person name="Rodriguez B."/>
            <person name="Murad R."/>
            <person name="Mortazavi A."/>
        </authorList>
    </citation>
    <scope>NUCLEOTIDE SEQUENCE [LARGE SCALE GENOMIC DNA]</scope>
    <source>
        <strain evidence="5 6">ALL</strain>
    </source>
</reference>
<dbReference type="PANTHER" id="PTHR24012">
    <property type="entry name" value="RNA BINDING PROTEIN"/>
    <property type="match status" value="1"/>
</dbReference>
<dbReference type="Proteomes" id="UP000298663">
    <property type="component" value="Unassembled WGS sequence"/>
</dbReference>
<comment type="caution">
    <text evidence="5">The sequence shown here is derived from an EMBL/GenBank/DDBJ whole genome shotgun (WGS) entry which is preliminary data.</text>
</comment>
<keyword evidence="6" id="KW-1185">Reference proteome</keyword>
<accession>A0A4U5P226</accession>
<dbReference type="OrthoDB" id="78437at2759"/>
<dbReference type="GO" id="GO:0003723">
    <property type="term" value="F:RNA binding"/>
    <property type="evidence" value="ECO:0007669"/>
    <property type="project" value="UniProtKB-UniRule"/>
</dbReference>
<keyword evidence="1" id="KW-0677">Repeat</keyword>
<dbReference type="AlphaFoldDB" id="A0A4U5P226"/>
<dbReference type="Gene3D" id="3.30.70.330">
    <property type="match status" value="1"/>
</dbReference>
<gene>
    <name evidence="5" type="ORF">L596_013722</name>
</gene>
<evidence type="ECO:0000259" key="4">
    <source>
        <dbReference type="PROSITE" id="PS50102"/>
    </source>
</evidence>
<dbReference type="InterPro" id="IPR000504">
    <property type="entry name" value="RRM_dom"/>
</dbReference>
<organism evidence="5 6">
    <name type="scientific">Steinernema carpocapsae</name>
    <name type="common">Entomopathogenic nematode</name>
    <dbReference type="NCBI Taxonomy" id="34508"/>
    <lineage>
        <taxon>Eukaryota</taxon>
        <taxon>Metazoa</taxon>
        <taxon>Ecdysozoa</taxon>
        <taxon>Nematoda</taxon>
        <taxon>Chromadorea</taxon>
        <taxon>Rhabditida</taxon>
        <taxon>Tylenchina</taxon>
        <taxon>Panagrolaimomorpha</taxon>
        <taxon>Strongyloidoidea</taxon>
        <taxon>Steinernematidae</taxon>
        <taxon>Steinernema</taxon>
    </lineage>
</organism>
<reference evidence="5 6" key="1">
    <citation type="journal article" date="2015" name="Genome Biol.">
        <title>Comparative genomics of Steinernema reveals deeply conserved gene regulatory networks.</title>
        <authorList>
            <person name="Dillman A.R."/>
            <person name="Macchietto M."/>
            <person name="Porter C.F."/>
            <person name="Rogers A."/>
            <person name="Williams B."/>
            <person name="Antoshechkin I."/>
            <person name="Lee M.M."/>
            <person name="Goodwin Z."/>
            <person name="Lu X."/>
            <person name="Lewis E.E."/>
            <person name="Goodrich-Blair H."/>
            <person name="Stock S.P."/>
            <person name="Adams B.J."/>
            <person name="Sternberg P.W."/>
            <person name="Mortazavi A."/>
        </authorList>
    </citation>
    <scope>NUCLEOTIDE SEQUENCE [LARGE SCALE GENOMIC DNA]</scope>
    <source>
        <strain evidence="5 6">ALL</strain>
    </source>
</reference>
<evidence type="ECO:0000256" key="3">
    <source>
        <dbReference type="PROSITE-ProRule" id="PRU00176"/>
    </source>
</evidence>
<feature type="domain" description="RRM" evidence="4">
    <location>
        <begin position="23"/>
        <end position="80"/>
    </location>
</feature>
<sequence length="80" mass="8800">MEVYSVAKTSFPAAPVKELDPQKNVYIKNFGSSFSDKKLPALFDSFGEISSCMVAKTPDVKSKRFGFVTCKTRESAQVAL</sequence>
<dbReference type="EMBL" id="AZBU02000003">
    <property type="protein sequence ID" value="TKR89653.1"/>
    <property type="molecule type" value="Genomic_DNA"/>
</dbReference>
<dbReference type="SUPFAM" id="SSF54928">
    <property type="entry name" value="RNA-binding domain, RBD"/>
    <property type="match status" value="1"/>
</dbReference>
<dbReference type="InterPro" id="IPR012677">
    <property type="entry name" value="Nucleotide-bd_a/b_plait_sf"/>
</dbReference>
<evidence type="ECO:0000256" key="1">
    <source>
        <dbReference type="ARBA" id="ARBA00022737"/>
    </source>
</evidence>
<dbReference type="STRING" id="34508.A0A4U5P226"/>
<dbReference type="PROSITE" id="PS50102">
    <property type="entry name" value="RRM"/>
    <property type="match status" value="1"/>
</dbReference>
<evidence type="ECO:0000256" key="2">
    <source>
        <dbReference type="ARBA" id="ARBA00022884"/>
    </source>
</evidence>
<evidence type="ECO:0000313" key="5">
    <source>
        <dbReference type="EMBL" id="TKR89653.1"/>
    </source>
</evidence>